<dbReference type="PANTHER" id="PTHR43429:SF3">
    <property type="entry name" value="NITRITE REDUCTASE [NAD(P)H]"/>
    <property type="match status" value="1"/>
</dbReference>
<dbReference type="PRINTS" id="PR00411">
    <property type="entry name" value="PNDRDTASEI"/>
</dbReference>
<dbReference type="Gene3D" id="3.50.50.60">
    <property type="entry name" value="FAD/NAD(P)-binding domain"/>
    <property type="match status" value="2"/>
</dbReference>
<keyword evidence="7" id="KW-1185">Reference proteome</keyword>
<dbReference type="PRINTS" id="PR00368">
    <property type="entry name" value="FADPNR"/>
</dbReference>
<evidence type="ECO:0000259" key="5">
    <source>
        <dbReference type="Pfam" id="PF07992"/>
    </source>
</evidence>
<evidence type="ECO:0000313" key="6">
    <source>
        <dbReference type="EMBL" id="NEM97814.1"/>
    </source>
</evidence>
<evidence type="ECO:0000313" key="7">
    <source>
        <dbReference type="Proteomes" id="UP000474777"/>
    </source>
</evidence>
<evidence type="ECO:0000256" key="4">
    <source>
        <dbReference type="ARBA" id="ARBA00022827"/>
    </source>
</evidence>
<name>A0A6B3LWK2_9BACT</name>
<dbReference type="AlphaFoldDB" id="A0A6B3LWK2"/>
<feature type="domain" description="FAD/NAD(P)-binding" evidence="5">
    <location>
        <begin position="6"/>
        <end position="302"/>
    </location>
</feature>
<reference evidence="6 7" key="1">
    <citation type="submission" date="2020-02" db="EMBL/GenBank/DDBJ databases">
        <authorList>
            <person name="Kim M.K."/>
        </authorList>
    </citation>
    <scope>NUCLEOTIDE SEQUENCE [LARGE SCALE GENOMIC DNA]</scope>
    <source>
        <strain evidence="6 7">BT327</strain>
    </source>
</reference>
<dbReference type="InterPro" id="IPR036188">
    <property type="entry name" value="FAD/NAD-bd_sf"/>
</dbReference>
<accession>A0A6B3LWK2</accession>
<organism evidence="6 7">
    <name type="scientific">Pontibacter burrus</name>
    <dbReference type="NCBI Taxonomy" id="2704466"/>
    <lineage>
        <taxon>Bacteria</taxon>
        <taxon>Pseudomonadati</taxon>
        <taxon>Bacteroidota</taxon>
        <taxon>Cytophagia</taxon>
        <taxon>Cytophagales</taxon>
        <taxon>Hymenobacteraceae</taxon>
        <taxon>Pontibacter</taxon>
    </lineage>
</organism>
<evidence type="ECO:0000256" key="1">
    <source>
        <dbReference type="ARBA" id="ARBA00001974"/>
    </source>
</evidence>
<dbReference type="GO" id="GO:0016491">
    <property type="term" value="F:oxidoreductase activity"/>
    <property type="evidence" value="ECO:0007669"/>
    <property type="project" value="InterPro"/>
</dbReference>
<protein>
    <submittedName>
        <fullName evidence="6">NAD(P)/FAD-dependent oxidoreductase</fullName>
    </submittedName>
</protein>
<comment type="caution">
    <text evidence="6">The sequence shown here is derived from an EMBL/GenBank/DDBJ whole genome shotgun (WGS) entry which is preliminary data.</text>
</comment>
<evidence type="ECO:0000256" key="3">
    <source>
        <dbReference type="ARBA" id="ARBA00022630"/>
    </source>
</evidence>
<gene>
    <name evidence="6" type="ORF">GXP69_08920</name>
</gene>
<keyword evidence="4" id="KW-0274">FAD</keyword>
<dbReference type="RefSeq" id="WP_163914522.1">
    <property type="nucleotide sequence ID" value="NZ_JAAGWD010000003.1"/>
</dbReference>
<keyword evidence="3" id="KW-0285">Flavoprotein</keyword>
<dbReference type="SUPFAM" id="SSF51905">
    <property type="entry name" value="FAD/NAD(P)-binding domain"/>
    <property type="match status" value="1"/>
</dbReference>
<evidence type="ECO:0000256" key="2">
    <source>
        <dbReference type="ARBA" id="ARBA00006442"/>
    </source>
</evidence>
<dbReference type="PANTHER" id="PTHR43429">
    <property type="entry name" value="PYRIDINE NUCLEOTIDE-DISULFIDE OXIDOREDUCTASE DOMAIN-CONTAINING"/>
    <property type="match status" value="1"/>
</dbReference>
<proteinExistence type="inferred from homology"/>
<dbReference type="Proteomes" id="UP000474777">
    <property type="component" value="Unassembled WGS sequence"/>
</dbReference>
<sequence length="458" mass="52429">MQAEKHVVVIGNGIAGITLAQRLRARSASRITIISAESATHFSRPALMYVYMGHMRRQDITPYPDWYWKEQQITQLQDYVQTIDFASKTLQLRQNGSFRYDVLVLATGSSAVYYNWEGQHLKGVQSLITMQDLELMQQQTQGIKQAVIVGGGLIGIEMAEMLQSKGIAVSMLVRDNLYWRSNLPVAEAELVTQHIQNCGITLQLQEELAELTGDDTGRVSAAKTQSGKVIPCQFAGVATGVKPTIDFLKNTGLELDKGILVDYFFRTNIEDVYAIGDCAQFKDPAPGQPALEQLWYTARQHGEVLAANLCGSSKPYNRGPWFNSAKFLNIEYQTYGFVPHDWDEQNYGSLYWEHAAKTKCIRLFYERETGLLKGINLLGVRYRHDLCHHWLQQNYTIHQVMQELTAVNFDSEFFQHYEPVLLQQYYQQFPDRQAPVKQHSWWNLRQRFSLFSEKADNC</sequence>
<dbReference type="EMBL" id="JAAGWD010000003">
    <property type="protein sequence ID" value="NEM97814.1"/>
    <property type="molecule type" value="Genomic_DNA"/>
</dbReference>
<comment type="cofactor">
    <cofactor evidence="1">
        <name>FAD</name>
        <dbReference type="ChEBI" id="CHEBI:57692"/>
    </cofactor>
</comment>
<dbReference type="Pfam" id="PF07992">
    <property type="entry name" value="Pyr_redox_2"/>
    <property type="match status" value="1"/>
</dbReference>
<dbReference type="InterPro" id="IPR023753">
    <property type="entry name" value="FAD/NAD-binding_dom"/>
</dbReference>
<dbReference type="InterPro" id="IPR050260">
    <property type="entry name" value="FAD-bd_OxRdtase"/>
</dbReference>
<comment type="similarity">
    <text evidence="2">Belongs to the FAD-dependent oxidoreductase family.</text>
</comment>